<evidence type="ECO:0000256" key="3">
    <source>
        <dbReference type="ARBA" id="ARBA00022692"/>
    </source>
</evidence>
<feature type="transmembrane region" description="Helical" evidence="6">
    <location>
        <begin position="37"/>
        <end position="54"/>
    </location>
</feature>
<evidence type="ECO:0000256" key="5">
    <source>
        <dbReference type="ARBA" id="ARBA00023136"/>
    </source>
</evidence>
<reference evidence="9" key="1">
    <citation type="submission" date="2025-08" db="UniProtKB">
        <authorList>
            <consortium name="RefSeq"/>
        </authorList>
    </citation>
    <scope>IDENTIFICATION</scope>
</reference>
<feature type="transmembrane region" description="Helical" evidence="6">
    <location>
        <begin position="160"/>
        <end position="177"/>
    </location>
</feature>
<evidence type="ECO:0000313" key="9">
    <source>
        <dbReference type="RefSeq" id="XP_023940503.2"/>
    </source>
</evidence>
<dbReference type="InterPro" id="IPR031926">
    <property type="entry name" value="TMEM135_N"/>
</dbReference>
<gene>
    <name evidence="9" type="primary">LOC112047589</name>
</gene>
<comment type="similarity">
    <text evidence="2">Belongs to the TMEM135 family.</text>
</comment>
<feature type="transmembrane region" description="Helical" evidence="6">
    <location>
        <begin position="131"/>
        <end position="148"/>
    </location>
</feature>
<feature type="transmembrane region" description="Helical" evidence="6">
    <location>
        <begin position="75"/>
        <end position="101"/>
    </location>
</feature>
<keyword evidence="3 6" id="KW-0812">Transmembrane</keyword>
<evidence type="ECO:0000256" key="1">
    <source>
        <dbReference type="ARBA" id="ARBA00004127"/>
    </source>
</evidence>
<evidence type="ECO:0000256" key="2">
    <source>
        <dbReference type="ARBA" id="ARBA00008924"/>
    </source>
</evidence>
<dbReference type="OrthoDB" id="291792at2759"/>
<organism evidence="8 9">
    <name type="scientific">Bicyclus anynana</name>
    <name type="common">Squinting bush brown butterfly</name>
    <dbReference type="NCBI Taxonomy" id="110368"/>
    <lineage>
        <taxon>Eukaryota</taxon>
        <taxon>Metazoa</taxon>
        <taxon>Ecdysozoa</taxon>
        <taxon>Arthropoda</taxon>
        <taxon>Hexapoda</taxon>
        <taxon>Insecta</taxon>
        <taxon>Pterygota</taxon>
        <taxon>Neoptera</taxon>
        <taxon>Endopterygota</taxon>
        <taxon>Lepidoptera</taxon>
        <taxon>Glossata</taxon>
        <taxon>Ditrysia</taxon>
        <taxon>Papilionoidea</taxon>
        <taxon>Nymphalidae</taxon>
        <taxon>Satyrinae</taxon>
        <taxon>Satyrini</taxon>
        <taxon>Mycalesina</taxon>
        <taxon>Bicyclus</taxon>
    </lineage>
</organism>
<keyword evidence="4 6" id="KW-1133">Transmembrane helix</keyword>
<dbReference type="RefSeq" id="XP_023940503.2">
    <property type="nucleotide sequence ID" value="XM_024084735.2"/>
</dbReference>
<dbReference type="PANTHER" id="PTHR12459:SF15">
    <property type="entry name" value="TRANSMEMBRANE PROTEIN 135"/>
    <property type="match status" value="1"/>
</dbReference>
<feature type="transmembrane region" description="Helical" evidence="6">
    <location>
        <begin position="107"/>
        <end position="124"/>
    </location>
</feature>
<dbReference type="PANTHER" id="PTHR12459">
    <property type="entry name" value="TRANSMEMBRANE PROTEIN 135-RELATED"/>
    <property type="match status" value="1"/>
</dbReference>
<dbReference type="GeneID" id="112047589"/>
<feature type="transmembrane region" description="Helical" evidence="6">
    <location>
        <begin position="260"/>
        <end position="279"/>
    </location>
</feature>
<comment type="subcellular location">
    <subcellularLocation>
        <location evidence="1">Endomembrane system</location>
        <topology evidence="1">Multi-pass membrane protein</topology>
    </subcellularLocation>
</comment>
<dbReference type="Proteomes" id="UP001652582">
    <property type="component" value="Chromosome 10"/>
</dbReference>
<dbReference type="GO" id="GO:0012505">
    <property type="term" value="C:endomembrane system"/>
    <property type="evidence" value="ECO:0007669"/>
    <property type="project" value="UniProtKB-SubCell"/>
</dbReference>
<evidence type="ECO:0000313" key="8">
    <source>
        <dbReference type="Proteomes" id="UP001652582"/>
    </source>
</evidence>
<dbReference type="InterPro" id="IPR026749">
    <property type="entry name" value="Tmem135"/>
</dbReference>
<protein>
    <submittedName>
        <fullName evidence="9">Transmembrane protein 135</fullName>
    </submittedName>
</protein>
<dbReference type="KEGG" id="bany:112047589"/>
<proteinExistence type="inferred from homology"/>
<feature type="domain" description="Transmembrane protein 135 N-terminal" evidence="7">
    <location>
        <begin position="18"/>
        <end position="143"/>
    </location>
</feature>
<dbReference type="AlphaFoldDB" id="A0A6J1N672"/>
<evidence type="ECO:0000259" key="7">
    <source>
        <dbReference type="Pfam" id="PF15982"/>
    </source>
</evidence>
<keyword evidence="8" id="KW-1185">Reference proteome</keyword>
<keyword evidence="5 6" id="KW-0472">Membrane</keyword>
<dbReference type="Pfam" id="PF15982">
    <property type="entry name" value="TMEM135_C_rich"/>
    <property type="match status" value="1"/>
</dbReference>
<feature type="transmembrane region" description="Helical" evidence="6">
    <location>
        <begin position="223"/>
        <end position="240"/>
    </location>
</feature>
<evidence type="ECO:0000256" key="4">
    <source>
        <dbReference type="ARBA" id="ARBA00022989"/>
    </source>
</evidence>
<accession>A0A6J1N672</accession>
<evidence type="ECO:0000256" key="6">
    <source>
        <dbReference type="SAM" id="Phobius"/>
    </source>
</evidence>
<sequence length="391" mass="44360">MVEISKHMFDSTCRDVPCNVLLHPWHEHCLASYVPTYTHSLIGSAKFYFIIHMVQNLMKGKKILKREELMKAVEYYARSTLFGALVSGTCGTFACTIRRLLGNKLTYYTYILIPNMINGIFILLEPPSRRGLIVDLFVNLVIEYWTRTFDRKGYFSMTKGKQTLMFMVGSALLFYLMRLEADSNRKTPLLWLFTPEKVRRKTEDSKTVCPHAGPCRPFILKGFLKYFGIGFGFTMLRVLGPRLGTPLKALSQLRWRHLDMGLFFGSYIGIYRAVICYLCKTHGADSAMYALPAGCLAGLSFNFKPSLGFAIASLTGAFKLYSTILYERKIIPDNIPISVILYCISQGVLFHARFLHPQDCPGYVVKLTNSVTNGMDKVIEASLRQMVKSVA</sequence>
<name>A0A6J1N672_BICAN</name>